<evidence type="ECO:0000313" key="1">
    <source>
        <dbReference type="EMBL" id="SIT16496.1"/>
    </source>
</evidence>
<accession>A0A1N7Q0X9</accession>
<reference evidence="2" key="1">
    <citation type="submission" date="2017-01" db="EMBL/GenBank/DDBJ databases">
        <authorList>
            <person name="Varghese N."/>
            <person name="Submissions S."/>
        </authorList>
    </citation>
    <scope>NUCLEOTIDE SEQUENCE [LARGE SCALE GENOMIC DNA]</scope>
    <source>
        <strain evidence="2">DSM 45196</strain>
    </source>
</reference>
<gene>
    <name evidence="1" type="ORF">SAMN05421790_11658</name>
</gene>
<organism evidence="1 2">
    <name type="scientific">Kroppenstedtia eburnea</name>
    <dbReference type="NCBI Taxonomy" id="714067"/>
    <lineage>
        <taxon>Bacteria</taxon>
        <taxon>Bacillati</taxon>
        <taxon>Bacillota</taxon>
        <taxon>Bacilli</taxon>
        <taxon>Bacillales</taxon>
        <taxon>Thermoactinomycetaceae</taxon>
        <taxon>Kroppenstedtia</taxon>
    </lineage>
</organism>
<feature type="non-terminal residue" evidence="1">
    <location>
        <position position="1"/>
    </location>
</feature>
<name>A0A1N7Q0X9_9BACL</name>
<dbReference type="Proteomes" id="UP000186795">
    <property type="component" value="Unassembled WGS sequence"/>
</dbReference>
<evidence type="ECO:0000313" key="2">
    <source>
        <dbReference type="Proteomes" id="UP000186795"/>
    </source>
</evidence>
<keyword evidence="2" id="KW-1185">Reference proteome</keyword>
<dbReference type="AlphaFoldDB" id="A0A1N7Q0X9"/>
<sequence length="201" mass="22662">GGGGKQAADDVGDIVSKSKSVDEIVNDLIGKDISETSLYKSLRERYDEKTARRISLDLARGNAFNAKMKSKYPHNEVYVKYKDKKGRWREGKVDSYDPDKGEIISRKYTQLAGIQYQTARNYMNEFLMKYTPGTRIRDVPTQRPGSGHQNADLAGATLEGRMFLEVPVQKKPVPKAVLEYAKKNRITIRDEKGKVLGGYIP</sequence>
<protein>
    <submittedName>
        <fullName evidence="1">Uncharacterized protein</fullName>
    </submittedName>
</protein>
<proteinExistence type="predicted"/>
<dbReference type="EMBL" id="FTOD01000016">
    <property type="protein sequence ID" value="SIT16496.1"/>
    <property type="molecule type" value="Genomic_DNA"/>
</dbReference>